<dbReference type="OrthoDB" id="2504260at2759"/>
<dbReference type="Proteomes" id="UP000005240">
    <property type="component" value="Unassembled WGS sequence"/>
</dbReference>
<dbReference type="InterPro" id="IPR046496">
    <property type="entry name" value="DUF6589"/>
</dbReference>
<reference evidence="2" key="1">
    <citation type="submission" date="2009-11" db="EMBL/GenBank/DDBJ databases">
        <authorList>
            <consortium name="The Broad Institute Genome Sequencing Platform"/>
            <person name="Ward D."/>
            <person name="Feldgarden M."/>
            <person name="Earl A."/>
            <person name="Young S.K."/>
            <person name="Zeng Q."/>
            <person name="Koehrsen M."/>
            <person name="Alvarado L."/>
            <person name="Berlin A."/>
            <person name="Bochicchio J."/>
            <person name="Borenstein D."/>
            <person name="Chapman S.B."/>
            <person name="Chen Z."/>
            <person name="Engels R."/>
            <person name="Freedman E."/>
            <person name="Gellesch M."/>
            <person name="Goldberg J."/>
            <person name="Griggs A."/>
            <person name="Gujja S."/>
            <person name="Heilman E."/>
            <person name="Heiman D."/>
            <person name="Hepburn T."/>
            <person name="Howarth C."/>
            <person name="Jen D."/>
            <person name="Larson L."/>
            <person name="Lewis B."/>
            <person name="Mehta T."/>
            <person name="Park D."/>
            <person name="Pearson M."/>
            <person name="Roberts A."/>
            <person name="Saif S."/>
            <person name="Shea T."/>
            <person name="Shenoy N."/>
            <person name="Sisk P."/>
            <person name="Stolte C."/>
            <person name="Sykes S."/>
            <person name="Thomson T."/>
            <person name="Walk T."/>
            <person name="White J."/>
            <person name="Yandava C."/>
            <person name="Izard J."/>
            <person name="Baranova O.V."/>
            <person name="Blanton J.M."/>
            <person name="Tanner A.C."/>
            <person name="Dewhirst F.E."/>
            <person name="Haas B."/>
            <person name="Nusbaum C."/>
            <person name="Birren B."/>
        </authorList>
    </citation>
    <scope>NUCLEOTIDE SEQUENCE [LARGE SCALE GENOMIC DNA]</scope>
    <source>
        <strain evidence="2">1-1 BBBD Race 1</strain>
    </source>
</reference>
<protein>
    <recommendedName>
        <fullName evidence="1">DUF6589 domain-containing protein</fullName>
    </recommendedName>
</protein>
<dbReference type="EMBL" id="ADAS02009290">
    <property type="protein sequence ID" value="OAV84940.1"/>
    <property type="molecule type" value="Genomic_DNA"/>
</dbReference>
<feature type="non-terminal residue" evidence="2">
    <location>
        <position position="1"/>
    </location>
</feature>
<feature type="domain" description="DUF6589" evidence="1">
    <location>
        <begin position="28"/>
        <end position="142"/>
    </location>
</feature>
<gene>
    <name evidence="2" type="ORF">PTTG_10623</name>
</gene>
<dbReference type="Pfam" id="PF20231">
    <property type="entry name" value="DUF6589"/>
    <property type="match status" value="1"/>
</dbReference>
<sequence length="145" mass="15863">ASVPSCELSLERYLQAMSKLETFDVHSRMLLPTPKEEVNWECVIKSQITSAMLDHLVTPSDCYISLSTTPPVIDQISTEPPDITMLKLMIASDNSAQGAGEVFDAIVNQSTNIAMSDFASRLQVIDGDLATCTNVTTLRTQRIPS</sequence>
<keyword evidence="4" id="KW-1185">Reference proteome</keyword>
<dbReference type="AlphaFoldDB" id="A0A180FWV5"/>
<accession>A0A180FWV5</accession>
<evidence type="ECO:0000313" key="3">
    <source>
        <dbReference type="EnsemblFungi" id="PTTG_10623-t43_1-p1"/>
    </source>
</evidence>
<dbReference type="VEuPathDB" id="FungiDB:PTTG_10623"/>
<organism evidence="2">
    <name type="scientific">Puccinia triticina (isolate 1-1 / race 1 (BBBD))</name>
    <name type="common">Brown leaf rust fungus</name>
    <dbReference type="NCBI Taxonomy" id="630390"/>
    <lineage>
        <taxon>Eukaryota</taxon>
        <taxon>Fungi</taxon>
        <taxon>Dikarya</taxon>
        <taxon>Basidiomycota</taxon>
        <taxon>Pucciniomycotina</taxon>
        <taxon>Pucciniomycetes</taxon>
        <taxon>Pucciniales</taxon>
        <taxon>Pucciniaceae</taxon>
        <taxon>Puccinia</taxon>
    </lineage>
</organism>
<proteinExistence type="predicted"/>
<reference evidence="3" key="4">
    <citation type="submission" date="2025-05" db="UniProtKB">
        <authorList>
            <consortium name="EnsemblFungi"/>
        </authorList>
    </citation>
    <scope>IDENTIFICATION</scope>
    <source>
        <strain evidence="3">isolate 1-1 / race 1 (BBBD)</strain>
    </source>
</reference>
<reference evidence="3 4" key="3">
    <citation type="journal article" date="2017" name="G3 (Bethesda)">
        <title>Comparative analysis highlights variable genome content of wheat rusts and divergence of the mating loci.</title>
        <authorList>
            <person name="Cuomo C.A."/>
            <person name="Bakkeren G."/>
            <person name="Khalil H.B."/>
            <person name="Panwar V."/>
            <person name="Joly D."/>
            <person name="Linning R."/>
            <person name="Sakthikumar S."/>
            <person name="Song X."/>
            <person name="Adiconis X."/>
            <person name="Fan L."/>
            <person name="Goldberg J.M."/>
            <person name="Levin J.Z."/>
            <person name="Young S."/>
            <person name="Zeng Q."/>
            <person name="Anikster Y."/>
            <person name="Bruce M."/>
            <person name="Wang M."/>
            <person name="Yin C."/>
            <person name="McCallum B."/>
            <person name="Szabo L.J."/>
            <person name="Hulbert S."/>
            <person name="Chen X."/>
            <person name="Fellers J.P."/>
        </authorList>
    </citation>
    <scope>NUCLEOTIDE SEQUENCE</scope>
    <source>
        <strain evidence="4">Isolate 1-1 / race 1 (BBBD)</strain>
        <strain evidence="3">isolate 1-1 / race 1 (BBBD)</strain>
    </source>
</reference>
<evidence type="ECO:0000313" key="4">
    <source>
        <dbReference type="Proteomes" id="UP000005240"/>
    </source>
</evidence>
<evidence type="ECO:0000313" key="2">
    <source>
        <dbReference type="EMBL" id="OAV84940.1"/>
    </source>
</evidence>
<reference evidence="2" key="2">
    <citation type="submission" date="2016-05" db="EMBL/GenBank/DDBJ databases">
        <title>Comparative analysis highlights variable genome content of wheat rusts and divergence of the mating loci.</title>
        <authorList>
            <person name="Cuomo C.A."/>
            <person name="Bakkeren G."/>
            <person name="Szabo L."/>
            <person name="Khalil H."/>
            <person name="Joly D."/>
            <person name="Goldberg J."/>
            <person name="Young S."/>
            <person name="Zeng Q."/>
            <person name="Fellers J."/>
        </authorList>
    </citation>
    <scope>NUCLEOTIDE SEQUENCE [LARGE SCALE GENOMIC DNA]</scope>
    <source>
        <strain evidence="2">1-1 BBBD Race 1</strain>
    </source>
</reference>
<name>A0A180FWV5_PUCT1</name>
<evidence type="ECO:0000259" key="1">
    <source>
        <dbReference type="Pfam" id="PF20231"/>
    </source>
</evidence>
<dbReference type="EnsemblFungi" id="PTTG_10623-t43_1">
    <property type="protein sequence ID" value="PTTG_10623-t43_1-p1"/>
    <property type="gene ID" value="PTTG_10623"/>
</dbReference>